<organism evidence="2 3">
    <name type="scientific">Metalysinibacillus jejuensis</name>
    <dbReference type="NCBI Taxonomy" id="914327"/>
    <lineage>
        <taxon>Bacteria</taxon>
        <taxon>Bacillati</taxon>
        <taxon>Bacillota</taxon>
        <taxon>Bacilli</taxon>
        <taxon>Bacillales</taxon>
        <taxon>Caryophanaceae</taxon>
        <taxon>Metalysinibacillus</taxon>
    </lineage>
</organism>
<evidence type="ECO:0000313" key="3">
    <source>
        <dbReference type="Proteomes" id="UP000700212"/>
    </source>
</evidence>
<reference evidence="2" key="2">
    <citation type="submission" date="2021-09" db="EMBL/GenBank/DDBJ databases">
        <authorList>
            <person name="Gilroy R."/>
        </authorList>
    </citation>
    <scope>NUCLEOTIDE SEQUENCE</scope>
    <source>
        <strain evidence="2">CHK160-4876</strain>
    </source>
</reference>
<comment type="caution">
    <text evidence="2">The sequence shown here is derived from an EMBL/GenBank/DDBJ whole genome shotgun (WGS) entry which is preliminary data.</text>
</comment>
<reference evidence="2" key="1">
    <citation type="journal article" date="2021" name="PeerJ">
        <title>Extensive microbial diversity within the chicken gut microbiome revealed by metagenomics and culture.</title>
        <authorList>
            <person name="Gilroy R."/>
            <person name="Ravi A."/>
            <person name="Getino M."/>
            <person name="Pursley I."/>
            <person name="Horton D.L."/>
            <person name="Alikhan N.F."/>
            <person name="Baker D."/>
            <person name="Gharbi K."/>
            <person name="Hall N."/>
            <person name="Watson M."/>
            <person name="Adriaenssens E.M."/>
            <person name="Foster-Nyarko E."/>
            <person name="Jarju S."/>
            <person name="Secka A."/>
            <person name="Antonio M."/>
            <person name="Oren A."/>
            <person name="Chaudhuri R.R."/>
            <person name="La Ragione R."/>
            <person name="Hildebrand F."/>
            <person name="Pallen M.J."/>
        </authorList>
    </citation>
    <scope>NUCLEOTIDE SEQUENCE</scope>
    <source>
        <strain evidence="2">CHK160-4876</strain>
    </source>
</reference>
<dbReference type="PANTHER" id="PTHR35796:SF3">
    <property type="entry name" value="BHLH DOMAIN-CONTAINING PROTEIN"/>
    <property type="match status" value="1"/>
</dbReference>
<dbReference type="Proteomes" id="UP000700212">
    <property type="component" value="Unassembled WGS sequence"/>
</dbReference>
<name>A0A921NDY7_9BACL</name>
<evidence type="ECO:0000259" key="1">
    <source>
        <dbReference type="Pfam" id="PF08000"/>
    </source>
</evidence>
<protein>
    <submittedName>
        <fullName evidence="2">PH domain-containing protein</fullName>
    </submittedName>
</protein>
<dbReference type="InterPro" id="IPR012544">
    <property type="entry name" value="PHb"/>
</dbReference>
<dbReference type="Pfam" id="PF08000">
    <property type="entry name" value="bPH_1"/>
    <property type="match status" value="1"/>
</dbReference>
<dbReference type="AlphaFoldDB" id="A0A921NDY7"/>
<feature type="domain" description="Bacterial Pleckstrin homology" evidence="1">
    <location>
        <begin position="4"/>
        <end position="123"/>
    </location>
</feature>
<dbReference type="SUPFAM" id="SSF50729">
    <property type="entry name" value="PH domain-like"/>
    <property type="match status" value="1"/>
</dbReference>
<dbReference type="PANTHER" id="PTHR35796">
    <property type="entry name" value="HYPOTHETICAL CYTOSOLIC PROTEIN"/>
    <property type="match status" value="1"/>
</dbReference>
<evidence type="ECO:0000313" key="2">
    <source>
        <dbReference type="EMBL" id="HJH11773.1"/>
    </source>
</evidence>
<gene>
    <name evidence="2" type="ORF">K8V30_08850</name>
</gene>
<proteinExistence type="predicted"/>
<accession>A0A921NDY7</accession>
<dbReference type="CDD" id="cd13225">
    <property type="entry name" value="PH-like_bacteria"/>
    <property type="match status" value="1"/>
</dbReference>
<dbReference type="EMBL" id="DYTV01000118">
    <property type="protein sequence ID" value="HJH11773.1"/>
    <property type="molecule type" value="Genomic_DNA"/>
</dbReference>
<sequence>MKNFLNNLTGNMSESTVNEAAGKLKDLLVSNETVEKSFKIFRDSIVFTNLRIILIDVQGVTGSKVSYYSIPYKSIVSYEIETAGTLDLDAELKIYISGQAEPLKKEFKKGSNIKEVGQLIGEHLLYA</sequence>
<dbReference type="Gene3D" id="2.30.29.50">
    <property type="entry name" value="Bacterial Pleckstrin homology domain"/>
    <property type="match status" value="1"/>
</dbReference>
<dbReference type="InterPro" id="IPR037063">
    <property type="entry name" value="PHb_sf"/>
</dbReference>